<feature type="binding site" evidence="4">
    <location>
        <begin position="133"/>
        <end position="141"/>
    </location>
    <ligand>
        <name>ATP</name>
        <dbReference type="ChEBI" id="CHEBI:30616"/>
    </ligand>
</feature>
<dbReference type="InterPro" id="IPR037171">
    <property type="entry name" value="NagB/RpiA_transferase-like"/>
</dbReference>
<name>A9KMV1_LACP7</name>
<dbReference type="OrthoDB" id="9801938at2"/>
<dbReference type="STRING" id="357809.Cphy_2601"/>
<feature type="binding site" evidence="4">
    <location>
        <begin position="4"/>
        <end position="8"/>
    </location>
    <ligand>
        <name>ATP</name>
        <dbReference type="ChEBI" id="CHEBI:30616"/>
    </ligand>
</feature>
<proteinExistence type="inferred from homology"/>
<dbReference type="SUPFAM" id="SSF100950">
    <property type="entry name" value="NagB/RpiA/CoA transferase-like"/>
    <property type="match status" value="1"/>
</dbReference>
<organism evidence="7 8">
    <name type="scientific">Lachnoclostridium phytofermentans (strain ATCC 700394 / DSM 18823 / ISDg)</name>
    <name type="common">Clostridium phytofermentans</name>
    <dbReference type="NCBI Taxonomy" id="357809"/>
    <lineage>
        <taxon>Bacteria</taxon>
        <taxon>Bacillati</taxon>
        <taxon>Bacillota</taxon>
        <taxon>Clostridia</taxon>
        <taxon>Lachnospirales</taxon>
        <taxon>Lachnospiraceae</taxon>
    </lineage>
</organism>
<dbReference type="PANTHER" id="PTHR23407:SF1">
    <property type="entry name" value="5-FORMYLTETRAHYDROFOLATE CYCLO-LIGASE"/>
    <property type="match status" value="1"/>
</dbReference>
<comment type="similarity">
    <text evidence="1 5">Belongs to the 5-formyltetrahydrofolate cyclo-ligase family.</text>
</comment>
<gene>
    <name evidence="7" type="ordered locus">Cphy_2601</name>
</gene>
<evidence type="ECO:0000256" key="6">
    <source>
        <dbReference type="SAM" id="MobiDB-lite"/>
    </source>
</evidence>
<evidence type="ECO:0000313" key="7">
    <source>
        <dbReference type="EMBL" id="ABX42962.1"/>
    </source>
</evidence>
<dbReference type="HOGENOM" id="CLU_066245_2_2_9"/>
<dbReference type="AlphaFoldDB" id="A9KMV1"/>
<feature type="compositionally biased region" description="Basic and acidic residues" evidence="6">
    <location>
        <begin position="1"/>
        <end position="12"/>
    </location>
</feature>
<reference evidence="8" key="1">
    <citation type="submission" date="2007-11" db="EMBL/GenBank/DDBJ databases">
        <title>Complete genome sequence of Clostridium phytofermentans ISDg.</title>
        <authorList>
            <person name="Leschine S.B."/>
            <person name="Warnick T.A."/>
            <person name="Blanchard J.L."/>
            <person name="Schnell D.J."/>
            <person name="Petit E.L."/>
            <person name="LaTouf W.G."/>
            <person name="Copeland A."/>
            <person name="Lucas S."/>
            <person name="Lapidus A."/>
            <person name="Barry K."/>
            <person name="Glavina del Rio T."/>
            <person name="Dalin E."/>
            <person name="Tice H."/>
            <person name="Pitluck S."/>
            <person name="Kiss H."/>
            <person name="Brettin T."/>
            <person name="Bruce D."/>
            <person name="Detter J.C."/>
            <person name="Han C."/>
            <person name="Kuske C."/>
            <person name="Schmutz J."/>
            <person name="Larimer F."/>
            <person name="Land M."/>
            <person name="Hauser L."/>
            <person name="Kyrpides N."/>
            <person name="Kim E.A."/>
            <person name="Richardson P."/>
        </authorList>
    </citation>
    <scope>NUCLEOTIDE SEQUENCE [LARGE SCALE GENOMIC DNA]</scope>
    <source>
        <strain evidence="8">ATCC 700394 / DSM 18823 / ISDg</strain>
    </source>
</reference>
<evidence type="ECO:0000256" key="3">
    <source>
        <dbReference type="ARBA" id="ARBA00022840"/>
    </source>
</evidence>
<keyword evidence="8" id="KW-1185">Reference proteome</keyword>
<protein>
    <recommendedName>
        <fullName evidence="5">5-formyltetrahydrofolate cyclo-ligase</fullName>
        <ecNumber evidence="5">6.3.3.2</ecNumber>
    </recommendedName>
</protein>
<dbReference type="InterPro" id="IPR002698">
    <property type="entry name" value="FTHF_cligase"/>
</dbReference>
<comment type="cofactor">
    <cofactor evidence="5">
        <name>Mg(2+)</name>
        <dbReference type="ChEBI" id="CHEBI:18420"/>
    </cofactor>
</comment>
<dbReference type="GO" id="GO:0035999">
    <property type="term" value="P:tetrahydrofolate interconversion"/>
    <property type="evidence" value="ECO:0007669"/>
    <property type="project" value="TreeGrafter"/>
</dbReference>
<keyword evidence="3 4" id="KW-0067">ATP-binding</keyword>
<accession>A9KMV1</accession>
<keyword evidence="2 4" id="KW-0547">Nucleotide-binding</keyword>
<dbReference type="InterPro" id="IPR024185">
    <property type="entry name" value="FTHF_cligase-like_sf"/>
</dbReference>
<dbReference type="EC" id="6.3.3.2" evidence="5"/>
<dbReference type="PIRSF" id="PIRSF006806">
    <property type="entry name" value="FTHF_cligase"/>
    <property type="match status" value="1"/>
</dbReference>
<evidence type="ECO:0000256" key="5">
    <source>
        <dbReference type="RuleBase" id="RU361279"/>
    </source>
</evidence>
<feature type="binding site" evidence="4">
    <location>
        <position position="50"/>
    </location>
    <ligand>
        <name>substrate</name>
    </ligand>
</feature>
<sequence>MMDKYTLREKNRTQRNQMSEEESKVKSSTILDQLLRLPDFMMADDLFTFVSFGKEVDTHGLITGALLSGKRVYVPKVLDKKFMEFYQIETLEELLPGTLGILEPEPKNMGQMKEDRNQIMIVPGLAFDLMGNRIGYGGGYYDRYFIEHPNPNLKKVAIAYDFQIEKVLQTEQFDVPMHRIVTEKRQIVFD</sequence>
<evidence type="ECO:0000256" key="4">
    <source>
        <dbReference type="PIRSR" id="PIRSR006806-1"/>
    </source>
</evidence>
<dbReference type="GO" id="GO:0005524">
    <property type="term" value="F:ATP binding"/>
    <property type="evidence" value="ECO:0007669"/>
    <property type="project" value="UniProtKB-KW"/>
</dbReference>
<dbReference type="PANTHER" id="PTHR23407">
    <property type="entry name" value="ATPASE INHIBITOR/5-FORMYLTETRAHYDROFOLATE CYCLO-LIGASE"/>
    <property type="match status" value="1"/>
</dbReference>
<keyword evidence="5" id="KW-0460">Magnesium</keyword>
<dbReference type="NCBIfam" id="TIGR02727">
    <property type="entry name" value="MTHFS_bact"/>
    <property type="match status" value="1"/>
</dbReference>
<evidence type="ECO:0000313" key="8">
    <source>
        <dbReference type="Proteomes" id="UP000000370"/>
    </source>
</evidence>
<keyword evidence="5" id="KW-0479">Metal-binding</keyword>
<dbReference type="KEGG" id="cpy:Cphy_2601"/>
<comment type="catalytic activity">
    <reaction evidence="5">
        <text>(6S)-5-formyl-5,6,7,8-tetrahydrofolate + ATP = (6R)-5,10-methenyltetrahydrofolate + ADP + phosphate</text>
        <dbReference type="Rhea" id="RHEA:10488"/>
        <dbReference type="ChEBI" id="CHEBI:30616"/>
        <dbReference type="ChEBI" id="CHEBI:43474"/>
        <dbReference type="ChEBI" id="CHEBI:57455"/>
        <dbReference type="ChEBI" id="CHEBI:57457"/>
        <dbReference type="ChEBI" id="CHEBI:456216"/>
        <dbReference type="EC" id="6.3.3.2"/>
    </reaction>
</comment>
<keyword evidence="7" id="KW-0436">Ligase</keyword>
<dbReference type="GO" id="GO:0009396">
    <property type="term" value="P:folic acid-containing compound biosynthetic process"/>
    <property type="evidence" value="ECO:0007669"/>
    <property type="project" value="TreeGrafter"/>
</dbReference>
<dbReference type="Gene3D" id="3.40.50.10420">
    <property type="entry name" value="NagB/RpiA/CoA transferase-like"/>
    <property type="match status" value="1"/>
</dbReference>
<dbReference type="eggNOG" id="COG0212">
    <property type="taxonomic scope" value="Bacteria"/>
</dbReference>
<feature type="binding site" evidence="4">
    <location>
        <position position="55"/>
    </location>
    <ligand>
        <name>substrate</name>
    </ligand>
</feature>
<dbReference type="Pfam" id="PF01812">
    <property type="entry name" value="5-FTHF_cyc-lig"/>
    <property type="match status" value="1"/>
</dbReference>
<evidence type="ECO:0000256" key="1">
    <source>
        <dbReference type="ARBA" id="ARBA00010638"/>
    </source>
</evidence>
<dbReference type="Proteomes" id="UP000000370">
    <property type="component" value="Chromosome"/>
</dbReference>
<dbReference type="EMBL" id="CP000885">
    <property type="protein sequence ID" value="ABX42962.1"/>
    <property type="molecule type" value="Genomic_DNA"/>
</dbReference>
<feature type="region of interest" description="Disordered" evidence="6">
    <location>
        <begin position="1"/>
        <end position="24"/>
    </location>
</feature>
<dbReference type="GO" id="GO:0046872">
    <property type="term" value="F:metal ion binding"/>
    <property type="evidence" value="ECO:0007669"/>
    <property type="project" value="UniProtKB-KW"/>
</dbReference>
<evidence type="ECO:0000256" key="2">
    <source>
        <dbReference type="ARBA" id="ARBA00022741"/>
    </source>
</evidence>
<dbReference type="RefSeq" id="WP_012200614.1">
    <property type="nucleotide sequence ID" value="NC_010001.1"/>
</dbReference>
<dbReference type="GO" id="GO:0030272">
    <property type="term" value="F:5-formyltetrahydrofolate cyclo-ligase activity"/>
    <property type="evidence" value="ECO:0007669"/>
    <property type="project" value="UniProtKB-EC"/>
</dbReference>